<evidence type="ECO:0000256" key="1">
    <source>
        <dbReference type="SAM" id="MobiDB-lite"/>
    </source>
</evidence>
<dbReference type="Pfam" id="PF00615">
    <property type="entry name" value="RGS"/>
    <property type="match status" value="1"/>
</dbReference>
<dbReference type="Gene3D" id="2.60.120.10">
    <property type="entry name" value="Jelly Rolls"/>
    <property type="match status" value="3"/>
</dbReference>
<dbReference type="PANTHER" id="PTHR11635:SF152">
    <property type="entry name" value="CAMP-DEPENDENT PROTEIN KINASE TYPE I REGULATORY SUBUNIT-RELATED"/>
    <property type="match status" value="1"/>
</dbReference>
<dbReference type="InterPro" id="IPR036305">
    <property type="entry name" value="RGS_sf"/>
</dbReference>
<dbReference type="PROSITE" id="PS50132">
    <property type="entry name" value="RGS"/>
    <property type="match status" value="1"/>
</dbReference>
<proteinExistence type="predicted"/>
<sequence length="753" mass="85341">MGSGISSVVQHPGPTGAVKKNIIDVLKKTPFKQMMDERLFDDVAECFQVVKYPKGAVIRNDSRLFFIVAEGSVDISSLIPTNNKQHVTEVLCQRKVGDYISYAAREQLICRLLEDDRGDNKVARKNLMKLLDLNRTTADPYVGCTLLKLNRERFLRLRMKYASRTPNTKATARFSSDEKRGMQRGYSMTGAEKIHMINSIIDSEVVNYLVDIPFLENVEESRLVTLSNLCSYMYVKRGDVLCKEGEIGDRFYICIRGSLQATVKTNLSAAARCFVHDNEPKRPSRTAVKDLVRADRKIQALTKLGSGAYFGEIALLFKIPRIASITAVDNSLLVFIDRTAFCNFLKVVPEASIVLLEHVRLHFLDTLIKQGCAFLNAIPSLKLQELSSISELIEKQTGQIIIEKDEKCPAFYILLRGEVAVDYEIDLVLNEPDDDGQEEKHLIKQETVRVLPGGYFGQEALLFDSASPIKARCVEHCLVLKLTLDTFYEFFSSLPEVYSEFCIKCLREKARPEHIMQHYEAHKLWAADCVGRRRAAEISLFESIEDFKWEADISEDRIHERALVIYLKFLAENAPMPVHLSHSTIQDIEEELVSEMVDRDIFLTARYEILKGMDDENFVRFKQSDMFQEMLGSLHSPQSIYESLTPAQETMLDMSRKNRFTRAQFSDEVVEISHPKAAFGSHSEKRHSSRRKSSVSVISVANSLTAANVTSGRRGTVKNDMVDPTPNALSGYSRRKTKPDLPGSRKISTSFVF</sequence>
<name>A0AAV2ZIY4_9STRA</name>
<dbReference type="CDD" id="cd00038">
    <property type="entry name" value="CAP_ED"/>
    <property type="match status" value="2"/>
</dbReference>
<dbReference type="GO" id="GO:0005829">
    <property type="term" value="C:cytosol"/>
    <property type="evidence" value="ECO:0007669"/>
    <property type="project" value="TreeGrafter"/>
</dbReference>
<dbReference type="AlphaFoldDB" id="A0AAV2ZIY4"/>
<dbReference type="GO" id="GO:0005952">
    <property type="term" value="C:cAMP-dependent protein kinase complex"/>
    <property type="evidence" value="ECO:0007669"/>
    <property type="project" value="InterPro"/>
</dbReference>
<evidence type="ECO:0000259" key="2">
    <source>
        <dbReference type="PROSITE" id="PS50042"/>
    </source>
</evidence>
<dbReference type="InterPro" id="IPR018490">
    <property type="entry name" value="cNMP-bd_dom_sf"/>
</dbReference>
<dbReference type="Pfam" id="PF00027">
    <property type="entry name" value="cNMP_binding"/>
    <property type="match status" value="2"/>
</dbReference>
<dbReference type="SUPFAM" id="SSF48097">
    <property type="entry name" value="Regulator of G-protein signaling, RGS"/>
    <property type="match status" value="1"/>
</dbReference>
<dbReference type="SUPFAM" id="SSF51206">
    <property type="entry name" value="cAMP-binding domain-like"/>
    <property type="match status" value="3"/>
</dbReference>
<dbReference type="PANTHER" id="PTHR11635">
    <property type="entry name" value="CAMP-DEPENDENT PROTEIN KINASE REGULATORY CHAIN"/>
    <property type="match status" value="1"/>
</dbReference>
<organism evidence="4 5">
    <name type="scientific">Lagenidium giganteum</name>
    <dbReference type="NCBI Taxonomy" id="4803"/>
    <lineage>
        <taxon>Eukaryota</taxon>
        <taxon>Sar</taxon>
        <taxon>Stramenopiles</taxon>
        <taxon>Oomycota</taxon>
        <taxon>Peronosporomycetes</taxon>
        <taxon>Pythiales</taxon>
        <taxon>Pythiaceae</taxon>
    </lineage>
</organism>
<accession>A0AAV2ZIY4</accession>
<dbReference type="SMART" id="SM00100">
    <property type="entry name" value="cNMP"/>
    <property type="match status" value="2"/>
</dbReference>
<evidence type="ECO:0000259" key="3">
    <source>
        <dbReference type="PROSITE" id="PS50132"/>
    </source>
</evidence>
<evidence type="ECO:0000313" key="4">
    <source>
        <dbReference type="EMBL" id="DBA04892.1"/>
    </source>
</evidence>
<dbReference type="GO" id="GO:0030552">
    <property type="term" value="F:cAMP binding"/>
    <property type="evidence" value="ECO:0007669"/>
    <property type="project" value="TreeGrafter"/>
</dbReference>
<comment type="caution">
    <text evidence="4">The sequence shown here is derived from an EMBL/GenBank/DDBJ whole genome shotgun (WGS) entry which is preliminary data.</text>
</comment>
<dbReference type="InterPro" id="IPR050503">
    <property type="entry name" value="cAMP-dep_PK_reg_su-like"/>
</dbReference>
<dbReference type="SMART" id="SM00315">
    <property type="entry name" value="RGS"/>
    <property type="match status" value="1"/>
</dbReference>
<feature type="domain" description="Cyclic nucleotide-binding" evidence="2">
    <location>
        <begin position="374"/>
        <end position="491"/>
    </location>
</feature>
<dbReference type="InterPro" id="IPR016137">
    <property type="entry name" value="RGS"/>
</dbReference>
<dbReference type="PROSITE" id="PS50042">
    <property type="entry name" value="CNMP_BINDING_3"/>
    <property type="match status" value="2"/>
</dbReference>
<evidence type="ECO:0000313" key="5">
    <source>
        <dbReference type="Proteomes" id="UP001146120"/>
    </source>
</evidence>
<gene>
    <name evidence="4" type="ORF">N0F65_006894</name>
</gene>
<dbReference type="GO" id="GO:0034236">
    <property type="term" value="F:protein kinase A catalytic subunit binding"/>
    <property type="evidence" value="ECO:0007669"/>
    <property type="project" value="TreeGrafter"/>
</dbReference>
<dbReference type="GO" id="GO:0004862">
    <property type="term" value="F:cAMP-dependent protein kinase inhibitor activity"/>
    <property type="evidence" value="ECO:0007669"/>
    <property type="project" value="TreeGrafter"/>
</dbReference>
<reference evidence="4" key="1">
    <citation type="submission" date="2022-11" db="EMBL/GenBank/DDBJ databases">
        <authorList>
            <person name="Morgan W.R."/>
            <person name="Tartar A."/>
        </authorList>
    </citation>
    <scope>NUCLEOTIDE SEQUENCE</scope>
    <source>
        <strain evidence="4">ARSEF 373</strain>
    </source>
</reference>
<dbReference type="InterPro" id="IPR014710">
    <property type="entry name" value="RmlC-like_jellyroll"/>
</dbReference>
<dbReference type="InterPro" id="IPR000595">
    <property type="entry name" value="cNMP-bd_dom"/>
</dbReference>
<keyword evidence="5" id="KW-1185">Reference proteome</keyword>
<dbReference type="Proteomes" id="UP001146120">
    <property type="component" value="Unassembled WGS sequence"/>
</dbReference>
<dbReference type="CDD" id="cd07440">
    <property type="entry name" value="RGS"/>
    <property type="match status" value="1"/>
</dbReference>
<dbReference type="PRINTS" id="PR00103">
    <property type="entry name" value="CAMPKINASE"/>
</dbReference>
<reference evidence="4" key="2">
    <citation type="journal article" date="2023" name="Microbiol Resour">
        <title>Decontamination and Annotation of the Draft Genome Sequence of the Oomycete Lagenidium giganteum ARSEF 373.</title>
        <authorList>
            <person name="Morgan W.R."/>
            <person name="Tartar A."/>
        </authorList>
    </citation>
    <scope>NUCLEOTIDE SEQUENCE</scope>
    <source>
        <strain evidence="4">ARSEF 373</strain>
    </source>
</reference>
<dbReference type="EMBL" id="DAKRPA010000004">
    <property type="protein sequence ID" value="DBA04892.1"/>
    <property type="molecule type" value="Genomic_DNA"/>
</dbReference>
<feature type="region of interest" description="Disordered" evidence="1">
    <location>
        <begin position="709"/>
        <end position="747"/>
    </location>
</feature>
<dbReference type="InterPro" id="IPR044926">
    <property type="entry name" value="RGS_subdomain_2"/>
</dbReference>
<feature type="domain" description="RGS" evidence="3">
    <location>
        <begin position="538"/>
        <end position="631"/>
    </location>
</feature>
<dbReference type="Gene3D" id="1.10.167.10">
    <property type="entry name" value="Regulator of G-protein Signalling 4, domain 2"/>
    <property type="match status" value="1"/>
</dbReference>
<protein>
    <recommendedName>
        <fullName evidence="6">Cyclic nucleotide-binding domain-containing protein</fullName>
    </recommendedName>
</protein>
<feature type="domain" description="Cyclic nucleotide-binding" evidence="2">
    <location>
        <begin position="214"/>
        <end position="345"/>
    </location>
</feature>
<evidence type="ECO:0008006" key="6">
    <source>
        <dbReference type="Google" id="ProtNLM"/>
    </source>
</evidence>